<dbReference type="Proteomes" id="UP001057402">
    <property type="component" value="Chromosome 9"/>
</dbReference>
<organism evidence="1 2">
    <name type="scientific">Melastoma candidum</name>
    <dbReference type="NCBI Taxonomy" id="119954"/>
    <lineage>
        <taxon>Eukaryota</taxon>
        <taxon>Viridiplantae</taxon>
        <taxon>Streptophyta</taxon>
        <taxon>Embryophyta</taxon>
        <taxon>Tracheophyta</taxon>
        <taxon>Spermatophyta</taxon>
        <taxon>Magnoliopsida</taxon>
        <taxon>eudicotyledons</taxon>
        <taxon>Gunneridae</taxon>
        <taxon>Pentapetalae</taxon>
        <taxon>rosids</taxon>
        <taxon>malvids</taxon>
        <taxon>Myrtales</taxon>
        <taxon>Melastomataceae</taxon>
        <taxon>Melastomatoideae</taxon>
        <taxon>Melastomateae</taxon>
        <taxon>Melastoma</taxon>
    </lineage>
</organism>
<evidence type="ECO:0000313" key="2">
    <source>
        <dbReference type="Proteomes" id="UP001057402"/>
    </source>
</evidence>
<keyword evidence="2" id="KW-1185">Reference proteome</keyword>
<protein>
    <submittedName>
        <fullName evidence="1">Uncharacterized protein</fullName>
    </submittedName>
</protein>
<comment type="caution">
    <text evidence="1">The sequence shown here is derived from an EMBL/GenBank/DDBJ whole genome shotgun (WGS) entry which is preliminary data.</text>
</comment>
<accession>A0ACB9MQM7</accession>
<name>A0ACB9MQM7_9MYRT</name>
<sequence length="611" mass="67528">MWKDDDCGFFSWYDEVVPPRQKEVILYLVENKKMLEGNIQAMQKREGEMEELIKHLQTELRWSAQIGLAGYRLAVPIVEKMAVACSPSASPPSSTTPPFTPSPPSPTPLDALLSSLSLSSSSVRSSLPVVQSLLRSSPGDLNLSSHSKNCLNAHLPLSLHRLSLASSALSRPPLPLPETLADTRVYVSAALQYVYDCWSELSYSNTSSRVDRAMAFLESVIQITSNSLSILTSYDVYGPVPSSWRAPLTERDGFWEPVRGPKSPSEHASTHDGLGVGLGRTTVIPTDAAADATVCKEGHHDGCYGTVQEAVNAAPNWHGGSRKNEKGQRFVIKIKAGFYEEVVRVPLEKRNVVFLGDGIGKTVISGDLSVARPGVFTYNTAIVGVQGDGFMASGITFQNTAGPDVHQAVAFRSDSDLSVVENCEFLGNQDTLYVRSHRQLYRFCRVEGNVDFIFGNAAAIFQGCTILVRPRQLNPEKGENNAVTAHGRTDPAQPTGLVFENCLINGTERYIELYKANPKVHRNFLGRPWKEYSRTVFIRCEMDEIITREGWMPFREDFALKTLYYGEFGNTGPGSIPSGRVWWSSRIPTRHVDEYSPENFIQASQWIPSSP</sequence>
<proteinExistence type="predicted"/>
<dbReference type="EMBL" id="CM042888">
    <property type="protein sequence ID" value="KAI4325862.1"/>
    <property type="molecule type" value="Genomic_DNA"/>
</dbReference>
<reference evidence="2" key="1">
    <citation type="journal article" date="2023" name="Front. Plant Sci.">
        <title>Chromosomal-level genome assembly of Melastoma candidum provides insights into trichome evolution.</title>
        <authorList>
            <person name="Zhong Y."/>
            <person name="Wu W."/>
            <person name="Sun C."/>
            <person name="Zou P."/>
            <person name="Liu Y."/>
            <person name="Dai S."/>
            <person name="Zhou R."/>
        </authorList>
    </citation>
    <scope>NUCLEOTIDE SEQUENCE [LARGE SCALE GENOMIC DNA]</scope>
</reference>
<gene>
    <name evidence="1" type="ORF">MLD38_031226</name>
</gene>
<evidence type="ECO:0000313" key="1">
    <source>
        <dbReference type="EMBL" id="KAI4325862.1"/>
    </source>
</evidence>